<gene>
    <name evidence="2" type="ORF">SAMN05216334_1151</name>
</gene>
<evidence type="ECO:0000256" key="1">
    <source>
        <dbReference type="SAM" id="Phobius"/>
    </source>
</evidence>
<dbReference type="EMBL" id="FNUX01000015">
    <property type="protein sequence ID" value="SEF91366.1"/>
    <property type="molecule type" value="Genomic_DNA"/>
</dbReference>
<organism evidence="2 3">
    <name type="scientific">Nitrosomonas ureae</name>
    <dbReference type="NCBI Taxonomy" id="44577"/>
    <lineage>
        <taxon>Bacteria</taxon>
        <taxon>Pseudomonadati</taxon>
        <taxon>Pseudomonadota</taxon>
        <taxon>Betaproteobacteria</taxon>
        <taxon>Nitrosomonadales</taxon>
        <taxon>Nitrosomonadaceae</taxon>
        <taxon>Nitrosomonas</taxon>
    </lineage>
</organism>
<evidence type="ECO:0000313" key="3">
    <source>
        <dbReference type="Proteomes" id="UP000236753"/>
    </source>
</evidence>
<keyword evidence="1" id="KW-1133">Transmembrane helix</keyword>
<protein>
    <submittedName>
        <fullName evidence="2">Type IV secretion system protein VirD4</fullName>
    </submittedName>
</protein>
<keyword evidence="1" id="KW-0812">Transmembrane</keyword>
<accession>A0A1H5VWK2</accession>
<dbReference type="Proteomes" id="UP000236753">
    <property type="component" value="Unassembled WGS sequence"/>
</dbReference>
<evidence type="ECO:0000313" key="2">
    <source>
        <dbReference type="EMBL" id="SEF91366.1"/>
    </source>
</evidence>
<dbReference type="AlphaFoldDB" id="A0A1H5VWK2"/>
<proteinExistence type="predicted"/>
<feature type="transmembrane region" description="Helical" evidence="1">
    <location>
        <begin position="19"/>
        <end position="35"/>
    </location>
</feature>
<sequence>MNKTNFDSKDSRNITKDTLIVRLLSVVCLIVLLLTEN</sequence>
<keyword evidence="1" id="KW-0472">Membrane</keyword>
<reference evidence="2 3" key="1">
    <citation type="submission" date="2016-10" db="EMBL/GenBank/DDBJ databases">
        <authorList>
            <person name="de Groot N.N."/>
        </authorList>
    </citation>
    <scope>NUCLEOTIDE SEQUENCE [LARGE SCALE GENOMIC DNA]</scope>
    <source>
        <strain evidence="2 3">Nm13</strain>
    </source>
</reference>
<name>A0A1H5VWK2_9PROT</name>